<sequence length="408" mass="45598">MSVKETKLYDVLGVQPNANKNQIRKAYKKLAIKYHPDRNPNSGEKFKEIRHAYEVLSDEDKKKLYDKHGEEGLKDGFQEGGQDMFSSFFGGGRRQTTQNEKRKPKGRDLVHTLNVSLDDLYRGKKTKIAVSRKVTCNHCNGYGTGDGKKPPMCSDCNGQGVRIVVQRLGMGMIQQYQTRCPTCGGTGKSLQNIEKCSECNGQKTFPERKVLEVFIDKGTLNGDKITFAGEGEQSSETSPGDVVLTIKEKPHELFKRKGADLIMNYTLSLYEALCGYQILIHHLDKRDVLINAPSNDVVKPGDVRGISDLGMPVKGRPFQYGRLFILFEVEFPEPGFLNPDVQNLLKSALPNEPKKQNEKGTGDEESFTAEVMDINTHKTTIKKMQEVYQSDSDNEKGGRGGGVSCEQM</sequence>
<dbReference type="SUPFAM" id="SSF46565">
    <property type="entry name" value="Chaperone J-domain"/>
    <property type="match status" value="1"/>
</dbReference>
<proteinExistence type="inferred from homology"/>
<dbReference type="GO" id="GO:0005524">
    <property type="term" value="F:ATP binding"/>
    <property type="evidence" value="ECO:0007669"/>
    <property type="project" value="InterPro"/>
</dbReference>
<keyword evidence="2" id="KW-0677">Repeat</keyword>
<evidence type="ECO:0000256" key="6">
    <source>
        <dbReference type="SAM" id="MobiDB-lite"/>
    </source>
</evidence>
<dbReference type="GO" id="GO:0051082">
    <property type="term" value="F:unfolded protein binding"/>
    <property type="evidence" value="ECO:0007669"/>
    <property type="project" value="InterPro"/>
</dbReference>
<feature type="compositionally biased region" description="Gly residues" evidence="6">
    <location>
        <begin position="399"/>
        <end position="408"/>
    </location>
</feature>
<dbReference type="InterPro" id="IPR012724">
    <property type="entry name" value="DnaJ"/>
</dbReference>
<keyword evidence="1 5" id="KW-0479">Metal-binding</keyword>
<dbReference type="GO" id="GO:0008270">
    <property type="term" value="F:zinc ion binding"/>
    <property type="evidence" value="ECO:0007669"/>
    <property type="project" value="UniProtKB-KW"/>
</dbReference>
<dbReference type="PROSITE" id="PS00636">
    <property type="entry name" value="DNAJ_1"/>
    <property type="match status" value="1"/>
</dbReference>
<dbReference type="Gene3D" id="2.10.230.10">
    <property type="entry name" value="Heat shock protein DnaJ, cysteine-rich domain"/>
    <property type="match status" value="1"/>
</dbReference>
<feature type="region of interest" description="Disordered" evidence="6">
    <location>
        <begin position="348"/>
        <end position="370"/>
    </location>
</feature>
<keyword evidence="3 5" id="KW-0863">Zinc-finger</keyword>
<dbReference type="Proteomes" id="UP001146793">
    <property type="component" value="Unassembled WGS sequence"/>
</dbReference>
<dbReference type="Gene3D" id="1.10.287.110">
    <property type="entry name" value="DnaJ domain"/>
    <property type="match status" value="1"/>
</dbReference>
<keyword evidence="4 5" id="KW-0862">Zinc</keyword>
<evidence type="ECO:0000313" key="11">
    <source>
        <dbReference type="Proteomes" id="UP001146793"/>
    </source>
</evidence>
<feature type="region of interest" description="Disordered" evidence="6">
    <location>
        <begin position="386"/>
        <end position="408"/>
    </location>
</feature>
<dbReference type="Proteomes" id="UP001150062">
    <property type="component" value="Unassembled WGS sequence"/>
</dbReference>
<gene>
    <name evidence="9" type="ORF">M0812_12174</name>
    <name evidence="10" type="ORF">M0813_16367</name>
</gene>
<name>A0AAV7ZKC6_9EUKA</name>
<dbReference type="SMART" id="SM00271">
    <property type="entry name" value="DnaJ"/>
    <property type="match status" value="1"/>
</dbReference>
<dbReference type="CDD" id="cd06257">
    <property type="entry name" value="DnaJ"/>
    <property type="match status" value="1"/>
</dbReference>
<evidence type="ECO:0000256" key="2">
    <source>
        <dbReference type="ARBA" id="ARBA00022737"/>
    </source>
</evidence>
<dbReference type="EMBL" id="JANTQA010000026">
    <property type="protein sequence ID" value="KAJ3442439.1"/>
    <property type="molecule type" value="Genomic_DNA"/>
</dbReference>
<organism evidence="9 11">
    <name type="scientific">Anaeramoeba flamelloides</name>
    <dbReference type="NCBI Taxonomy" id="1746091"/>
    <lineage>
        <taxon>Eukaryota</taxon>
        <taxon>Metamonada</taxon>
        <taxon>Anaeramoebidae</taxon>
        <taxon>Anaeramoeba</taxon>
    </lineage>
</organism>
<protein>
    <submittedName>
        <fullName evidence="9 10">DNAj-like-2</fullName>
    </submittedName>
</protein>
<dbReference type="InterPro" id="IPR018253">
    <property type="entry name" value="DnaJ_domain_CS"/>
</dbReference>
<evidence type="ECO:0000259" key="7">
    <source>
        <dbReference type="PROSITE" id="PS50076"/>
    </source>
</evidence>
<dbReference type="InterPro" id="IPR001305">
    <property type="entry name" value="HSP_DnaJ_Cys-rich_dom"/>
</dbReference>
<dbReference type="SUPFAM" id="SSF49493">
    <property type="entry name" value="HSP40/DnaJ peptide-binding domain"/>
    <property type="match status" value="2"/>
</dbReference>
<feature type="domain" description="J" evidence="7">
    <location>
        <begin position="7"/>
        <end position="69"/>
    </location>
</feature>
<dbReference type="CDD" id="cd10747">
    <property type="entry name" value="DnaJ_C"/>
    <property type="match status" value="1"/>
</dbReference>
<comment type="caution">
    <text evidence="9">The sequence shown here is derived from an EMBL/GenBank/DDBJ whole genome shotgun (WGS) entry which is preliminary data.</text>
</comment>
<reference evidence="10" key="1">
    <citation type="submission" date="2022-08" db="EMBL/GenBank/DDBJ databases">
        <title>Novel sulfate-reducing endosymbionts in the free-living metamonad Anaeramoeba.</title>
        <authorList>
            <person name="Jerlstrom-Hultqvist J."/>
            <person name="Cepicka I."/>
            <person name="Gallot-Lavallee L."/>
            <person name="Salas-Leiva D."/>
            <person name="Curtis B.A."/>
            <person name="Zahonova K."/>
            <person name="Pipaliya S."/>
            <person name="Dacks J."/>
            <person name="Roger A.J."/>
        </authorList>
    </citation>
    <scope>NUCLEOTIDE SEQUENCE</scope>
    <source>
        <strain evidence="10">Schooner1</strain>
    </source>
</reference>
<dbReference type="Pfam" id="PF00684">
    <property type="entry name" value="DnaJ_CXXCXGXG"/>
    <property type="match status" value="1"/>
</dbReference>
<dbReference type="Pfam" id="PF01556">
    <property type="entry name" value="DnaJ_C"/>
    <property type="match status" value="1"/>
</dbReference>
<dbReference type="InterPro" id="IPR002939">
    <property type="entry name" value="DnaJ_C"/>
</dbReference>
<keyword evidence="12" id="KW-1185">Reference proteome</keyword>
<evidence type="ECO:0000259" key="8">
    <source>
        <dbReference type="PROSITE" id="PS51188"/>
    </source>
</evidence>
<dbReference type="EMBL" id="JAOAOG010000085">
    <property type="protein sequence ID" value="KAJ6250105.1"/>
    <property type="molecule type" value="Genomic_DNA"/>
</dbReference>
<evidence type="ECO:0000256" key="3">
    <source>
        <dbReference type="ARBA" id="ARBA00022771"/>
    </source>
</evidence>
<evidence type="ECO:0000313" key="9">
    <source>
        <dbReference type="EMBL" id="KAJ3442439.1"/>
    </source>
</evidence>
<accession>A0AAV7ZKC6</accession>
<dbReference type="PROSITE" id="PS51188">
    <property type="entry name" value="ZF_CR"/>
    <property type="match status" value="1"/>
</dbReference>
<dbReference type="Pfam" id="PF00226">
    <property type="entry name" value="DnaJ"/>
    <property type="match status" value="1"/>
</dbReference>
<reference evidence="9" key="2">
    <citation type="submission" date="2022-08" db="EMBL/GenBank/DDBJ databases">
        <title>Novel sulphate-reducing endosymbionts in the free-living metamonad Anaeramoeba.</title>
        <authorList>
            <person name="Jerlstrom-Hultqvist J."/>
            <person name="Cepicka I."/>
            <person name="Gallot-Lavallee L."/>
            <person name="Salas-Leiva D."/>
            <person name="Curtis B.A."/>
            <person name="Zahonova K."/>
            <person name="Pipaliya S."/>
            <person name="Dacks J."/>
            <person name="Roger A.J."/>
        </authorList>
    </citation>
    <scope>NUCLEOTIDE SEQUENCE</scope>
    <source>
        <strain evidence="9">Busselton2</strain>
    </source>
</reference>
<evidence type="ECO:0000256" key="1">
    <source>
        <dbReference type="ARBA" id="ARBA00022723"/>
    </source>
</evidence>
<dbReference type="HAMAP" id="MF_01152">
    <property type="entry name" value="DnaJ"/>
    <property type="match status" value="1"/>
</dbReference>
<evidence type="ECO:0000313" key="12">
    <source>
        <dbReference type="Proteomes" id="UP001150062"/>
    </source>
</evidence>
<dbReference type="PRINTS" id="PR00625">
    <property type="entry name" value="JDOMAIN"/>
</dbReference>
<feature type="domain" description="CR-type" evidence="8">
    <location>
        <begin position="123"/>
        <end position="208"/>
    </location>
</feature>
<dbReference type="InterPro" id="IPR001623">
    <property type="entry name" value="DnaJ_domain"/>
</dbReference>
<dbReference type="AlphaFoldDB" id="A0AAV7ZKC6"/>
<dbReference type="GO" id="GO:0006457">
    <property type="term" value="P:protein folding"/>
    <property type="evidence" value="ECO:0007669"/>
    <property type="project" value="InterPro"/>
</dbReference>
<dbReference type="CDD" id="cd10719">
    <property type="entry name" value="DnaJ_zf"/>
    <property type="match status" value="1"/>
</dbReference>
<dbReference type="InterPro" id="IPR036869">
    <property type="entry name" value="J_dom_sf"/>
</dbReference>
<dbReference type="PANTHER" id="PTHR43888">
    <property type="entry name" value="DNAJ-LIKE-2, ISOFORM A-RELATED"/>
    <property type="match status" value="1"/>
</dbReference>
<dbReference type="PROSITE" id="PS50076">
    <property type="entry name" value="DNAJ_2"/>
    <property type="match status" value="1"/>
</dbReference>
<evidence type="ECO:0000313" key="10">
    <source>
        <dbReference type="EMBL" id="KAJ6250105.1"/>
    </source>
</evidence>
<feature type="compositionally biased region" description="Basic and acidic residues" evidence="6">
    <location>
        <begin position="352"/>
        <end position="362"/>
    </location>
</feature>
<feature type="zinc finger region" description="CR-type" evidence="5">
    <location>
        <begin position="123"/>
        <end position="208"/>
    </location>
</feature>
<dbReference type="InterPro" id="IPR044713">
    <property type="entry name" value="DNJA1/2-like"/>
</dbReference>
<dbReference type="GO" id="GO:0030544">
    <property type="term" value="F:Hsp70 protein binding"/>
    <property type="evidence" value="ECO:0007669"/>
    <property type="project" value="InterPro"/>
</dbReference>
<dbReference type="GO" id="GO:0009408">
    <property type="term" value="P:response to heat"/>
    <property type="evidence" value="ECO:0007669"/>
    <property type="project" value="InterPro"/>
</dbReference>
<dbReference type="SUPFAM" id="SSF57938">
    <property type="entry name" value="DnaJ/Hsp40 cysteine-rich domain"/>
    <property type="match status" value="1"/>
</dbReference>
<dbReference type="FunFam" id="2.60.260.20:FF:000003">
    <property type="entry name" value="DnaJ subfamily A member 2"/>
    <property type="match status" value="1"/>
</dbReference>
<dbReference type="InterPro" id="IPR036410">
    <property type="entry name" value="HSP_DnaJ_Cys-rich_dom_sf"/>
</dbReference>
<evidence type="ECO:0000256" key="4">
    <source>
        <dbReference type="ARBA" id="ARBA00022833"/>
    </source>
</evidence>
<dbReference type="FunFam" id="2.10.230.10:FF:000001">
    <property type="entry name" value="DnaJ subfamily A member 2"/>
    <property type="match status" value="1"/>
</dbReference>
<dbReference type="InterPro" id="IPR008971">
    <property type="entry name" value="HSP40/DnaJ_pept-bd"/>
</dbReference>
<evidence type="ECO:0000256" key="5">
    <source>
        <dbReference type="PROSITE-ProRule" id="PRU00546"/>
    </source>
</evidence>
<dbReference type="Gene3D" id="2.60.260.20">
    <property type="entry name" value="Urease metallochaperone UreE, N-terminal domain"/>
    <property type="match status" value="2"/>
</dbReference>